<name>A0ABY2E2N1_9MICO</name>
<accession>A0ABY2E2N1</accession>
<feature type="domain" description="DUF6194" evidence="1">
    <location>
        <begin position="1"/>
        <end position="150"/>
    </location>
</feature>
<organism evidence="2 3">
    <name type="scientific">Occultella glacieicola</name>
    <dbReference type="NCBI Taxonomy" id="2518684"/>
    <lineage>
        <taxon>Bacteria</taxon>
        <taxon>Bacillati</taxon>
        <taxon>Actinomycetota</taxon>
        <taxon>Actinomycetes</taxon>
        <taxon>Micrococcales</taxon>
        <taxon>Ruaniaceae</taxon>
        <taxon>Occultella</taxon>
    </lineage>
</organism>
<evidence type="ECO:0000313" key="2">
    <source>
        <dbReference type="EMBL" id="TDE92841.1"/>
    </source>
</evidence>
<dbReference type="InterPro" id="IPR045676">
    <property type="entry name" value="DUF6194"/>
</dbReference>
<keyword evidence="3" id="KW-1185">Reference proteome</keyword>
<evidence type="ECO:0000259" key="1">
    <source>
        <dbReference type="Pfam" id="PF19694"/>
    </source>
</evidence>
<gene>
    <name evidence="2" type="ORF">EXU48_14280</name>
</gene>
<comment type="caution">
    <text evidence="2">The sequence shown here is derived from an EMBL/GenBank/DDBJ whole genome shotgun (WGS) entry which is preliminary data.</text>
</comment>
<reference evidence="2 3" key="1">
    <citation type="submission" date="2019-03" db="EMBL/GenBank/DDBJ databases">
        <title>Genomic features of bacteria from cold environments.</title>
        <authorList>
            <person name="Shen L."/>
        </authorList>
    </citation>
    <scope>NUCLEOTIDE SEQUENCE [LARGE SCALE GENOMIC DNA]</scope>
    <source>
        <strain evidence="3">T3246-1</strain>
    </source>
</reference>
<dbReference type="Proteomes" id="UP000504882">
    <property type="component" value="Unassembled WGS sequence"/>
</dbReference>
<proteinExistence type="predicted"/>
<evidence type="ECO:0000313" key="3">
    <source>
        <dbReference type="Proteomes" id="UP000504882"/>
    </source>
</evidence>
<protein>
    <recommendedName>
        <fullName evidence="1">DUF6194 domain-containing protein</fullName>
    </recommendedName>
</protein>
<dbReference type="EMBL" id="SMNA01000006">
    <property type="protein sequence ID" value="TDE92841.1"/>
    <property type="molecule type" value="Genomic_DNA"/>
</dbReference>
<dbReference type="Pfam" id="PF19694">
    <property type="entry name" value="DUF6194"/>
    <property type="match status" value="1"/>
</dbReference>
<sequence length="152" mass="16354">MAQIIDTVHALPGSLVLAPGPGSEFPELAWGDSFFYYAPDGQVPTNTQPYATVVTKDYPDDTGSDLDPAGRWRLNLHVGRDRFTELTGATPGDLAVGRDPSATDVVMAHPVYSALGWVAIVNPAEGTLSLALDLLREAHEAAAARYRRRHAE</sequence>